<gene>
    <name evidence="1" type="ORF">NQG31_13210</name>
</gene>
<accession>A0ABT2L1B5</accession>
<evidence type="ECO:0000313" key="1">
    <source>
        <dbReference type="EMBL" id="MCT4796505.1"/>
    </source>
</evidence>
<comment type="caution">
    <text evidence="1">The sequence shown here is derived from an EMBL/GenBank/DDBJ whole genome shotgun (WGS) entry which is preliminary data.</text>
</comment>
<protein>
    <submittedName>
        <fullName evidence="1">Uncharacterized protein</fullName>
    </submittedName>
</protein>
<dbReference type="Proteomes" id="UP001206821">
    <property type="component" value="Unassembled WGS sequence"/>
</dbReference>
<reference evidence="1 2" key="1">
    <citation type="submission" date="2022-07" db="EMBL/GenBank/DDBJ databases">
        <title>Genomic and pangenome structural analysis of the polyextremophile Exiguobacterium.</title>
        <authorList>
            <person name="Shen L."/>
        </authorList>
    </citation>
    <scope>NUCLEOTIDE SEQUENCE [LARGE SCALE GENOMIC DNA]</scope>
    <source>
        <strain evidence="1 2">12_1</strain>
    </source>
</reference>
<dbReference type="RefSeq" id="WP_034818046.1">
    <property type="nucleotide sequence ID" value="NZ_JANIEK010000073.1"/>
</dbReference>
<sequence>MRYVVTCYLREGQTVTFYAYGSTIFDVERTFKETLQTASPLNDFVELSDGWNIPVGEILAYRISEVKPALLKQTDFG</sequence>
<proteinExistence type="predicted"/>
<evidence type="ECO:0000313" key="2">
    <source>
        <dbReference type="Proteomes" id="UP001206821"/>
    </source>
</evidence>
<dbReference type="EMBL" id="JANIEK010000073">
    <property type="protein sequence ID" value="MCT4796505.1"/>
    <property type="molecule type" value="Genomic_DNA"/>
</dbReference>
<name>A0ABT2L1B5_9BACL</name>
<organism evidence="1 2">
    <name type="scientific">Exiguobacterium alkaliphilum</name>
    <dbReference type="NCBI Taxonomy" id="1428684"/>
    <lineage>
        <taxon>Bacteria</taxon>
        <taxon>Bacillati</taxon>
        <taxon>Bacillota</taxon>
        <taxon>Bacilli</taxon>
        <taxon>Bacillales</taxon>
        <taxon>Bacillales Family XII. Incertae Sedis</taxon>
        <taxon>Exiguobacterium</taxon>
    </lineage>
</organism>
<keyword evidence="2" id="KW-1185">Reference proteome</keyword>